<evidence type="ECO:0000256" key="2">
    <source>
        <dbReference type="ARBA" id="ARBA00023002"/>
    </source>
</evidence>
<protein>
    <submittedName>
        <fullName evidence="5">Epidermal retinol dehydrogenase 2 isoform X1</fullName>
    </submittedName>
</protein>
<dbReference type="PANTHER" id="PTHR24322:SF736">
    <property type="entry name" value="RETINOL DEHYDROGENASE 10"/>
    <property type="match status" value="1"/>
</dbReference>
<dbReference type="InterPro" id="IPR036291">
    <property type="entry name" value="NAD(P)-bd_dom_sf"/>
</dbReference>
<reference evidence="5" key="1">
    <citation type="submission" date="2025-08" db="UniProtKB">
        <authorList>
            <consortium name="RefSeq"/>
        </authorList>
    </citation>
    <scope>IDENTIFICATION</scope>
    <source>
        <tissue evidence="5">Thorax and Abdomen</tissue>
    </source>
</reference>
<name>A0ABM3FDS3_NEOLC</name>
<keyword evidence="3" id="KW-1133">Transmembrane helix</keyword>
<evidence type="ECO:0000256" key="3">
    <source>
        <dbReference type="SAM" id="Phobius"/>
    </source>
</evidence>
<comment type="similarity">
    <text evidence="1">Belongs to the short-chain dehydrogenases/reductases (SDR) family.</text>
</comment>
<dbReference type="PANTHER" id="PTHR24322">
    <property type="entry name" value="PKSB"/>
    <property type="match status" value="1"/>
</dbReference>
<dbReference type="Gene3D" id="3.40.50.720">
    <property type="entry name" value="NAD(P)-binding Rossmann-like Domain"/>
    <property type="match status" value="1"/>
</dbReference>
<evidence type="ECO:0000256" key="1">
    <source>
        <dbReference type="ARBA" id="ARBA00006484"/>
    </source>
</evidence>
<dbReference type="Proteomes" id="UP000829291">
    <property type="component" value="Chromosome 2"/>
</dbReference>
<dbReference type="SUPFAM" id="SSF51735">
    <property type="entry name" value="NAD(P)-binding Rossmann-fold domains"/>
    <property type="match status" value="1"/>
</dbReference>
<keyword evidence="4" id="KW-1185">Reference proteome</keyword>
<keyword evidence="3" id="KW-0812">Transmembrane</keyword>
<evidence type="ECO:0000313" key="4">
    <source>
        <dbReference type="Proteomes" id="UP000829291"/>
    </source>
</evidence>
<feature type="transmembrane region" description="Helical" evidence="3">
    <location>
        <begin position="35"/>
        <end position="58"/>
    </location>
</feature>
<proteinExistence type="inferred from homology"/>
<accession>A0ABM3FDS3</accession>
<dbReference type="GeneID" id="107223348"/>
<evidence type="ECO:0000313" key="5">
    <source>
        <dbReference type="RefSeq" id="XP_046586170.1"/>
    </source>
</evidence>
<dbReference type="InterPro" id="IPR002347">
    <property type="entry name" value="SDR_fam"/>
</dbReference>
<dbReference type="RefSeq" id="XP_046586170.1">
    <property type="nucleotide sequence ID" value="XM_046730214.1"/>
</dbReference>
<keyword evidence="3" id="KW-0472">Membrane</keyword>
<gene>
    <name evidence="5" type="primary">LOC107223348</name>
</gene>
<organism evidence="4 5">
    <name type="scientific">Neodiprion lecontei</name>
    <name type="common">Redheaded pine sawfly</name>
    <dbReference type="NCBI Taxonomy" id="441921"/>
    <lineage>
        <taxon>Eukaryota</taxon>
        <taxon>Metazoa</taxon>
        <taxon>Ecdysozoa</taxon>
        <taxon>Arthropoda</taxon>
        <taxon>Hexapoda</taxon>
        <taxon>Insecta</taxon>
        <taxon>Pterygota</taxon>
        <taxon>Neoptera</taxon>
        <taxon>Endopterygota</taxon>
        <taxon>Hymenoptera</taxon>
        <taxon>Tenthredinoidea</taxon>
        <taxon>Diprionidae</taxon>
        <taxon>Diprioninae</taxon>
        <taxon>Neodiprion</taxon>
    </lineage>
</organism>
<keyword evidence="2" id="KW-0560">Oxidoreductase</keyword>
<sequence length="318" mass="35574">MPKFIPSIKIGSRCRMLTHQSEPSNHNARVPVTTFFYLGAEILLAALIGLSLAMLAIIKSTLPKPPRDLTNYKVVVTGAGSDLGRAVAQAFFRAGCVVAFIDQDLNLNQNNSPNPASQHRKMNDFERFNEFYHVPTERMIITYMCDSASRSNISDVAEKIHRDVGHIDVLITCPEDSSKDIITSLSTHLMSHYWTILAFIPFMIQCDHSHIVAVIPTTSTEDAHMGSKATVSGIIEAIRQHVNSANQLTFTTMAPKAEARLMNQSKQQTAQDIVEAVRRDQYTLITSWGSYALYPVCCMAYEAIHTFTQWLYRQGCED</sequence>
<dbReference type="Pfam" id="PF00106">
    <property type="entry name" value="adh_short"/>
    <property type="match status" value="1"/>
</dbReference>